<feature type="domain" description="HTH cro/C1-type" evidence="1">
    <location>
        <begin position="107"/>
        <end position="128"/>
    </location>
</feature>
<sequence>MKKQNLPQDESNLKSANMTEILYVTDENDNYTTANSIGWDAKKAALDESMALINERIEEARQNVASHIVSPVIYFMELNKMDLGVLASYVGMWQWRVKRHTKPKIFKTLSDTVLKKYADAFGITVAELKNFDGKQEQTSS</sequence>
<accession>J2SZK5</accession>
<evidence type="ECO:0000313" key="2">
    <source>
        <dbReference type="EMBL" id="EJL71077.1"/>
    </source>
</evidence>
<proteinExistence type="predicted"/>
<protein>
    <recommendedName>
        <fullName evidence="1">HTH cro/C1-type domain-containing protein</fullName>
    </recommendedName>
</protein>
<comment type="caution">
    <text evidence="2">The sequence shown here is derived from an EMBL/GenBank/DDBJ whole genome shotgun (WGS) entry which is preliminary data.</text>
</comment>
<dbReference type="RefSeq" id="WP_007844026.1">
    <property type="nucleotide sequence ID" value="NZ_AKJY01000045.1"/>
</dbReference>
<organism evidence="2 3">
    <name type="scientific">Chryseobacterium populi</name>
    <dbReference type="NCBI Taxonomy" id="1144316"/>
    <lineage>
        <taxon>Bacteria</taxon>
        <taxon>Pseudomonadati</taxon>
        <taxon>Bacteroidota</taxon>
        <taxon>Flavobacteriia</taxon>
        <taxon>Flavobacteriales</taxon>
        <taxon>Weeksellaceae</taxon>
        <taxon>Chryseobacterium group</taxon>
        <taxon>Chryseobacterium</taxon>
    </lineage>
</organism>
<dbReference type="AlphaFoldDB" id="J2SZK5"/>
<dbReference type="InterPro" id="IPR001387">
    <property type="entry name" value="Cro/C1-type_HTH"/>
</dbReference>
<reference evidence="2 3" key="1">
    <citation type="journal article" date="2012" name="J. Bacteriol.">
        <title>Twenty-one genome sequences from Pseudomonas species and 19 genome sequences from diverse bacteria isolated from the rhizosphere and endosphere of Populus deltoides.</title>
        <authorList>
            <person name="Brown S.D."/>
            <person name="Utturkar S.M."/>
            <person name="Klingeman D.M."/>
            <person name="Johnson C.M."/>
            <person name="Martin S.L."/>
            <person name="Land M.L."/>
            <person name="Lu T.Y."/>
            <person name="Schadt C.W."/>
            <person name="Doktycz M.J."/>
            <person name="Pelletier D.A."/>
        </authorList>
    </citation>
    <scope>NUCLEOTIDE SEQUENCE [LARGE SCALE GENOMIC DNA]</scope>
    <source>
        <strain evidence="2 3">CF314</strain>
    </source>
</reference>
<dbReference type="PATRIC" id="fig|1144316.3.peg.2485"/>
<evidence type="ECO:0000313" key="3">
    <source>
        <dbReference type="Proteomes" id="UP000007509"/>
    </source>
</evidence>
<evidence type="ECO:0000259" key="1">
    <source>
        <dbReference type="PROSITE" id="PS50943"/>
    </source>
</evidence>
<keyword evidence="3" id="KW-1185">Reference proteome</keyword>
<dbReference type="Proteomes" id="UP000007509">
    <property type="component" value="Unassembled WGS sequence"/>
</dbReference>
<name>J2SZK5_9FLAO</name>
<gene>
    <name evidence="2" type="ORF">PMI13_02468</name>
</gene>
<dbReference type="EMBL" id="AKJY01000045">
    <property type="protein sequence ID" value="EJL71077.1"/>
    <property type="molecule type" value="Genomic_DNA"/>
</dbReference>
<dbReference type="PROSITE" id="PS50943">
    <property type="entry name" value="HTH_CROC1"/>
    <property type="match status" value="1"/>
</dbReference>
<dbReference type="OrthoDB" id="9180239at2"/>